<feature type="domain" description="DUF4328" evidence="3">
    <location>
        <begin position="139"/>
        <end position="289"/>
    </location>
</feature>
<feature type="compositionally biased region" description="Low complexity" evidence="1">
    <location>
        <begin position="53"/>
        <end position="76"/>
    </location>
</feature>
<accession>A0ABV9FZH2</accession>
<protein>
    <submittedName>
        <fullName evidence="4">DUF4328 domain-containing protein</fullName>
    </submittedName>
</protein>
<feature type="region of interest" description="Disordered" evidence="1">
    <location>
        <begin position="32"/>
        <end position="104"/>
    </location>
</feature>
<organism evidence="4 5">
    <name type="scientific">Rhodococcus kronopolitis</name>
    <dbReference type="NCBI Taxonomy" id="1460226"/>
    <lineage>
        <taxon>Bacteria</taxon>
        <taxon>Bacillati</taxon>
        <taxon>Actinomycetota</taxon>
        <taxon>Actinomycetes</taxon>
        <taxon>Mycobacteriales</taxon>
        <taxon>Nocardiaceae</taxon>
        <taxon>Rhodococcus</taxon>
    </lineage>
</organism>
<evidence type="ECO:0000256" key="1">
    <source>
        <dbReference type="SAM" id="MobiDB-lite"/>
    </source>
</evidence>
<dbReference type="Proteomes" id="UP001595914">
    <property type="component" value="Unassembled WGS sequence"/>
</dbReference>
<reference evidence="5" key="1">
    <citation type="journal article" date="2019" name="Int. J. Syst. Evol. Microbiol.">
        <title>The Global Catalogue of Microorganisms (GCM) 10K type strain sequencing project: providing services to taxonomists for standard genome sequencing and annotation.</title>
        <authorList>
            <consortium name="The Broad Institute Genomics Platform"/>
            <consortium name="The Broad Institute Genome Sequencing Center for Infectious Disease"/>
            <person name="Wu L."/>
            <person name="Ma J."/>
        </authorList>
    </citation>
    <scope>NUCLEOTIDE SEQUENCE [LARGE SCALE GENOMIC DNA]</scope>
    <source>
        <strain evidence="5">CCUG 54520</strain>
    </source>
</reference>
<feature type="transmembrane region" description="Helical" evidence="2">
    <location>
        <begin position="230"/>
        <end position="251"/>
    </location>
</feature>
<feature type="transmembrane region" description="Helical" evidence="2">
    <location>
        <begin position="154"/>
        <end position="178"/>
    </location>
</feature>
<keyword evidence="2" id="KW-0472">Membrane</keyword>
<dbReference type="Pfam" id="PF14219">
    <property type="entry name" value="DUF4328"/>
    <property type="match status" value="1"/>
</dbReference>
<evidence type="ECO:0000313" key="4">
    <source>
        <dbReference type="EMBL" id="MFC4606155.1"/>
    </source>
</evidence>
<dbReference type="EMBL" id="JBHSFO010000015">
    <property type="protein sequence ID" value="MFC4606155.1"/>
    <property type="molecule type" value="Genomic_DNA"/>
</dbReference>
<dbReference type="RefSeq" id="WP_378419882.1">
    <property type="nucleotide sequence ID" value="NZ_JBHSFO010000015.1"/>
</dbReference>
<evidence type="ECO:0000259" key="3">
    <source>
        <dbReference type="Pfam" id="PF14219"/>
    </source>
</evidence>
<evidence type="ECO:0000313" key="5">
    <source>
        <dbReference type="Proteomes" id="UP001595914"/>
    </source>
</evidence>
<evidence type="ECO:0000256" key="2">
    <source>
        <dbReference type="SAM" id="Phobius"/>
    </source>
</evidence>
<feature type="transmembrane region" description="Helical" evidence="2">
    <location>
        <begin position="198"/>
        <end position="218"/>
    </location>
</feature>
<feature type="transmembrane region" description="Helical" evidence="2">
    <location>
        <begin position="113"/>
        <end position="134"/>
    </location>
</feature>
<name>A0ABV9FZH2_9NOCA</name>
<dbReference type="InterPro" id="IPR025565">
    <property type="entry name" value="DUF4328"/>
</dbReference>
<proteinExistence type="predicted"/>
<keyword evidence="2" id="KW-1133">Transmembrane helix</keyword>
<comment type="caution">
    <text evidence="4">The sequence shown here is derived from an EMBL/GenBank/DDBJ whole genome shotgun (WGS) entry which is preliminary data.</text>
</comment>
<gene>
    <name evidence="4" type="ORF">ACFO6S_20860</name>
</gene>
<keyword evidence="2" id="KW-0812">Transmembrane</keyword>
<keyword evidence="5" id="KW-1185">Reference proteome</keyword>
<feature type="transmembrane region" description="Helical" evidence="2">
    <location>
        <begin position="263"/>
        <end position="285"/>
    </location>
</feature>
<sequence length="307" mass="32657">MSAVQVCARCAARWPVVGGPAQWCPRCHGVLLSPTDPARPEPPSRRNFRWVARRPGASPRRSGPDAGTPTAAAGPPSYREMPRWGLLDPPPAEADDDDEYGPPERLADLAPTLLTAAAVLFAVGALAELFRYALLLRNRSTLISPTVLAVSDGLVGAAGTMAPMVALAAAAASVAWLLRARAAHYAAAGRSDPRRQAAVVAGCLVPVLNLVFPGVYLHELDERNTKTRNLIRLWWALWVGGGLLAAVNLLWRSQDSVQARADGVLLAAAGNLVAVAVAVLTLLVIRRVDGLALTGRPRDRTRWVLVP</sequence>